<sequence length="366" mass="41496">ALFFFFAQTTIFLSVLFHSSKELMNQPVSMPCGHSACKTCLLEMISKQSIGSRPCTCPLCRARIEGDKLNVNVTVSALIGRIQVRCTNVGCSWVGMHSEKETHMDTCPFMVIDCPNGPRGCLVKPERYALNLHIASCPFEKVPCFHCHIGVERSTLASHEDNCREIPRPCPLQCGEQLPRSHIHLHLGDCPQRVVKCTVKGCHNFYALEEEAEHDKQYQESHQVLLKQEVERLRGIIFDQADETVHKVLKIRKSFRWAVKMSDLADGKDAASPFFNVERSTLRFIWARNSTPQKFMLEQLVSSMPLTISLRIALLKDERVQKVVETPRPTLVDEGGVVSMDVDFGQHPNDQDLEFKITDIIHEIVQ</sequence>
<evidence type="ECO:0000256" key="3">
    <source>
        <dbReference type="ARBA" id="ARBA00022833"/>
    </source>
</evidence>
<evidence type="ECO:0000256" key="1">
    <source>
        <dbReference type="ARBA" id="ARBA00022723"/>
    </source>
</evidence>
<evidence type="ECO:0000313" key="8">
    <source>
        <dbReference type="EMBL" id="CAH3134005.1"/>
    </source>
</evidence>
<evidence type="ECO:0000259" key="7">
    <source>
        <dbReference type="PROSITE" id="PS50145"/>
    </source>
</evidence>
<dbReference type="GO" id="GO:0008270">
    <property type="term" value="F:zinc ion binding"/>
    <property type="evidence" value="ECO:0007669"/>
    <property type="project" value="UniProtKB-KW"/>
</dbReference>
<keyword evidence="1 4" id="KW-0479">Metal-binding</keyword>
<keyword evidence="9" id="KW-1185">Reference proteome</keyword>
<organism evidence="8 9">
    <name type="scientific">Pocillopora meandrina</name>
    <dbReference type="NCBI Taxonomy" id="46732"/>
    <lineage>
        <taxon>Eukaryota</taxon>
        <taxon>Metazoa</taxon>
        <taxon>Cnidaria</taxon>
        <taxon>Anthozoa</taxon>
        <taxon>Hexacorallia</taxon>
        <taxon>Scleractinia</taxon>
        <taxon>Astrocoeniina</taxon>
        <taxon>Pocilloporidae</taxon>
        <taxon>Pocillopora</taxon>
    </lineage>
</organism>
<dbReference type="Pfam" id="PF00097">
    <property type="entry name" value="zf-C3HC4"/>
    <property type="match status" value="1"/>
</dbReference>
<evidence type="ECO:0000256" key="2">
    <source>
        <dbReference type="ARBA" id="ARBA00022771"/>
    </source>
</evidence>
<feature type="chain" id="PRO_5043460100" description="TRAF-type zinc finger protein" evidence="5">
    <location>
        <begin position="23"/>
        <end position="366"/>
    </location>
</feature>
<feature type="domain" description="TRAF-type" evidence="7">
    <location>
        <begin position="102"/>
        <end position="147"/>
    </location>
</feature>
<name>A0AAU9X3D7_9CNID</name>
<proteinExistence type="predicted"/>
<dbReference type="InterPro" id="IPR018957">
    <property type="entry name" value="Znf_C3HC4_RING-type"/>
</dbReference>
<dbReference type="PROSITE" id="PS50089">
    <property type="entry name" value="ZF_RING_2"/>
    <property type="match status" value="1"/>
</dbReference>
<dbReference type="AlphaFoldDB" id="A0AAU9X3D7"/>
<dbReference type="PANTHER" id="PTHR10131">
    <property type="entry name" value="TNF RECEPTOR ASSOCIATED FACTOR"/>
    <property type="match status" value="1"/>
</dbReference>
<feature type="domain" description="RING-type" evidence="6">
    <location>
        <begin position="30"/>
        <end position="61"/>
    </location>
</feature>
<gene>
    <name evidence="8" type="ORF">PMEA_00015648</name>
</gene>
<comment type="caution">
    <text evidence="8">The sequence shown here is derived from an EMBL/GenBank/DDBJ whole genome shotgun (WGS) entry which is preliminary data.</text>
</comment>
<feature type="zinc finger region" description="TRAF-type" evidence="4">
    <location>
        <begin position="158"/>
        <end position="202"/>
    </location>
</feature>
<feature type="domain" description="TRAF-type" evidence="7">
    <location>
        <begin position="158"/>
        <end position="202"/>
    </location>
</feature>
<evidence type="ECO:0000256" key="4">
    <source>
        <dbReference type="PROSITE-ProRule" id="PRU00207"/>
    </source>
</evidence>
<dbReference type="PROSITE" id="PS50145">
    <property type="entry name" value="ZF_TRAF"/>
    <property type="match status" value="2"/>
</dbReference>
<dbReference type="EMBL" id="CALNXJ010000028">
    <property type="protein sequence ID" value="CAH3134005.1"/>
    <property type="molecule type" value="Genomic_DNA"/>
</dbReference>
<keyword evidence="5" id="KW-0732">Signal</keyword>
<dbReference type="InterPro" id="IPR001293">
    <property type="entry name" value="Znf_TRAF"/>
</dbReference>
<protein>
    <recommendedName>
        <fullName evidence="10">TRAF-type zinc finger protein</fullName>
    </recommendedName>
</protein>
<dbReference type="Gene3D" id="3.30.40.10">
    <property type="entry name" value="Zinc/RING finger domain, C3HC4 (zinc finger)"/>
    <property type="match status" value="3"/>
</dbReference>
<keyword evidence="3 4" id="KW-0862">Zinc</keyword>
<feature type="non-terminal residue" evidence="8">
    <location>
        <position position="1"/>
    </location>
</feature>
<dbReference type="InterPro" id="IPR013083">
    <property type="entry name" value="Znf_RING/FYVE/PHD"/>
</dbReference>
<reference evidence="8 9" key="1">
    <citation type="submission" date="2022-05" db="EMBL/GenBank/DDBJ databases">
        <authorList>
            <consortium name="Genoscope - CEA"/>
            <person name="William W."/>
        </authorList>
    </citation>
    <scope>NUCLEOTIDE SEQUENCE [LARGE SCALE GENOMIC DNA]</scope>
</reference>
<feature type="signal peptide" evidence="5">
    <location>
        <begin position="1"/>
        <end position="22"/>
    </location>
</feature>
<dbReference type="PANTHER" id="PTHR10131:SF94">
    <property type="entry name" value="TNF RECEPTOR-ASSOCIATED FACTOR 4"/>
    <property type="match status" value="1"/>
</dbReference>
<dbReference type="SUPFAM" id="SSF49599">
    <property type="entry name" value="TRAF domain-like"/>
    <property type="match status" value="3"/>
</dbReference>
<evidence type="ECO:0000256" key="5">
    <source>
        <dbReference type="SAM" id="SignalP"/>
    </source>
</evidence>
<dbReference type="Pfam" id="PF02176">
    <property type="entry name" value="zf-TRAF"/>
    <property type="match status" value="1"/>
</dbReference>
<feature type="zinc finger region" description="TRAF-type" evidence="4">
    <location>
        <begin position="102"/>
        <end position="147"/>
    </location>
</feature>
<accession>A0AAU9X3D7</accession>
<evidence type="ECO:0008006" key="10">
    <source>
        <dbReference type="Google" id="ProtNLM"/>
    </source>
</evidence>
<evidence type="ECO:0000313" key="9">
    <source>
        <dbReference type="Proteomes" id="UP001159428"/>
    </source>
</evidence>
<evidence type="ECO:0000259" key="6">
    <source>
        <dbReference type="PROSITE" id="PS50089"/>
    </source>
</evidence>
<dbReference type="InterPro" id="IPR001841">
    <property type="entry name" value="Znf_RING"/>
</dbReference>
<keyword evidence="2 4" id="KW-0863">Zinc-finger</keyword>
<dbReference type="SUPFAM" id="SSF57850">
    <property type="entry name" value="RING/U-box"/>
    <property type="match status" value="1"/>
</dbReference>
<dbReference type="Proteomes" id="UP001159428">
    <property type="component" value="Unassembled WGS sequence"/>
</dbReference>